<gene>
    <name evidence="1" type="ORF">SAMN05414137_10724</name>
</gene>
<reference evidence="2" key="1">
    <citation type="submission" date="2016-10" db="EMBL/GenBank/DDBJ databases">
        <authorList>
            <person name="Varghese N."/>
        </authorList>
    </citation>
    <scope>NUCLEOTIDE SEQUENCE [LARGE SCALE GENOMIC DNA]</scope>
    <source>
        <strain evidence="2">DSM 45096 / BCRC 16803 / CGMCC 4.1857 / CIP 109030 / JCM 12277 / KCTC 19219 / NBRC 100920 / 33214</strain>
    </source>
</reference>
<sequence>MLVRTEKTPQIPRKPMTVKVHSPIGVATVRWCGDPQEADGDHLVEWTVDEDILWGHNTQAVALAEPELREEGSRVVMRGLLHLAEDGPCLELGDSLVLFDLASPIPVSVDGTWVEISVEADNVALYPYRT</sequence>
<organism evidence="1 2">
    <name type="scientific">Streptacidiphilus jiangxiensis</name>
    <dbReference type="NCBI Taxonomy" id="235985"/>
    <lineage>
        <taxon>Bacteria</taxon>
        <taxon>Bacillati</taxon>
        <taxon>Actinomycetota</taxon>
        <taxon>Actinomycetes</taxon>
        <taxon>Kitasatosporales</taxon>
        <taxon>Streptomycetaceae</taxon>
        <taxon>Streptacidiphilus</taxon>
    </lineage>
</organism>
<name>A0A1H7NQM9_STRJI</name>
<dbReference type="Proteomes" id="UP000183015">
    <property type="component" value="Unassembled WGS sequence"/>
</dbReference>
<evidence type="ECO:0000313" key="1">
    <source>
        <dbReference type="EMBL" id="SEL25631.1"/>
    </source>
</evidence>
<proteinExistence type="predicted"/>
<accession>A0A1H7NQM9</accession>
<dbReference type="RefSeq" id="WP_236655932.1">
    <property type="nucleotide sequence ID" value="NZ_BBPN01000008.1"/>
</dbReference>
<dbReference type="eggNOG" id="ENOG5031SMK">
    <property type="taxonomic scope" value="Bacteria"/>
</dbReference>
<protein>
    <submittedName>
        <fullName evidence="1">Uncharacterized protein</fullName>
    </submittedName>
</protein>
<dbReference type="EMBL" id="FOAZ01000007">
    <property type="protein sequence ID" value="SEL25631.1"/>
    <property type="molecule type" value="Genomic_DNA"/>
</dbReference>
<dbReference type="AlphaFoldDB" id="A0A1H7NQM9"/>
<evidence type="ECO:0000313" key="2">
    <source>
        <dbReference type="Proteomes" id="UP000183015"/>
    </source>
</evidence>
<keyword evidence="2" id="KW-1185">Reference proteome</keyword>